<comment type="caution">
    <text evidence="2">The sequence shown here is derived from an EMBL/GenBank/DDBJ whole genome shotgun (WGS) entry which is preliminary data.</text>
</comment>
<proteinExistence type="predicted"/>
<dbReference type="PANTHER" id="PTHR46388">
    <property type="entry name" value="NHL REPEAT-CONTAINING PROTEIN 2"/>
    <property type="match status" value="1"/>
</dbReference>
<dbReference type="InterPro" id="IPR011042">
    <property type="entry name" value="6-blade_b-propeller_TolB-like"/>
</dbReference>
<sequence length="867" mass="96965">MYFGFRRLHRVSEVFPRISPGAFYQSSATGINVLTDGGGSAASLCKGFGLAGLHWQRYSTRSRRKDKAVNKDNALSFIRSLLHQPRGLKISLGPSHFWLNTAPGRENMIKGDGVFLVVVVRYNGGSFEANQNTTKMIEKAKSLQQRYPHLQVIALQLCPSVCLDDISSHLRTITKDYITFPILLSNKNIPEDTNVPCFLLSKGFQNPTMYPGKDVDLMVLHKAINDFNADINKDTNVVDVKSTWNKPIEVFKEPDVCYASRNLLFSFPACISADAGGDRLFLSDVNHHRIIVLNSNGNILDAIGSSPGFEDGEFEMAKLMRPAASFYDSSEDCLYFVDSENHAIRRADMEARVVETVFPVSGGSQEKGFWEWIVDKIWSKRSIKMKSEEYDPASLLFPWHLLKSSENDIFVLNQSFGTLWIVDLKSGLIRDVIEESSKILEICGQMILEKCEPLRQLPAHWLKQQVDTNCSLEGIQYGGLMSSVASCQDDVVFYDEVGQRVVKFNEGSGSGTPLSLSNFWNLGLPYWLTSSIEEMYSLDSQSEVDLDHSECFRLLPGRVDIELIVDIPEYADLIEQPQEGCIWCQARGAASEISGVERQTAPSQKVSATQKFYDDLDSLIFTTPGEGSTTEAESQPSGEELQEGRVRIGCTINTSPGTSEAVIYAALYLRLKKNLNSQGDNQEIKAAKIADILEPKRKSRRDMLIKLLMLSERELEDVVFMRPLNVRLKFNCDLHPKGEHSKEIVVTDSTVEARVTLKYFHQKSVDRATDVITEAEVTSKEPSPAAVAAAAPENAKPLDVEDEEDLEDLTEPTYEEKVGNSDNEDAEYSPFMEREEEEEEAAPPLSYGGGPATFDDFNEDDDEDHIV</sequence>
<protein>
    <recommendedName>
        <fullName evidence="4">NHL repeat-containing protein 2</fullName>
    </recommendedName>
</protein>
<organism evidence="2">
    <name type="scientific">Salvia splendens</name>
    <name type="common">Scarlet sage</name>
    <dbReference type="NCBI Taxonomy" id="180675"/>
    <lineage>
        <taxon>Eukaryota</taxon>
        <taxon>Viridiplantae</taxon>
        <taxon>Streptophyta</taxon>
        <taxon>Embryophyta</taxon>
        <taxon>Tracheophyta</taxon>
        <taxon>Spermatophyta</taxon>
        <taxon>Magnoliopsida</taxon>
        <taxon>eudicotyledons</taxon>
        <taxon>Gunneridae</taxon>
        <taxon>Pentapetalae</taxon>
        <taxon>asterids</taxon>
        <taxon>lamiids</taxon>
        <taxon>Lamiales</taxon>
        <taxon>Lamiaceae</taxon>
        <taxon>Nepetoideae</taxon>
        <taxon>Mentheae</taxon>
        <taxon>Salviinae</taxon>
        <taxon>Salvia</taxon>
        <taxon>Salvia subgen. Calosphace</taxon>
        <taxon>core Calosphace</taxon>
    </lineage>
</organism>
<feature type="compositionally biased region" description="Acidic residues" evidence="1">
    <location>
        <begin position="856"/>
        <end position="867"/>
    </location>
</feature>
<feature type="compositionally biased region" description="Acidic residues" evidence="1">
    <location>
        <begin position="800"/>
        <end position="810"/>
    </location>
</feature>
<reference evidence="2" key="2">
    <citation type="submission" date="2020-08" db="EMBL/GenBank/DDBJ databases">
        <title>Plant Genome Project.</title>
        <authorList>
            <person name="Zhang R.-G."/>
        </authorList>
    </citation>
    <scope>NUCLEOTIDE SEQUENCE</scope>
    <source>
        <strain evidence="2">Huo1</strain>
        <tissue evidence="2">Leaf</tissue>
    </source>
</reference>
<dbReference type="Proteomes" id="UP000298416">
    <property type="component" value="Unassembled WGS sequence"/>
</dbReference>
<dbReference type="EMBL" id="PNBA02000021">
    <property type="protein sequence ID" value="KAG6387702.1"/>
    <property type="molecule type" value="Genomic_DNA"/>
</dbReference>
<evidence type="ECO:0008006" key="4">
    <source>
        <dbReference type="Google" id="ProtNLM"/>
    </source>
</evidence>
<evidence type="ECO:0000313" key="3">
    <source>
        <dbReference type="Proteomes" id="UP000298416"/>
    </source>
</evidence>
<dbReference type="PANTHER" id="PTHR46388:SF3">
    <property type="entry name" value="DUF1618 DOMAIN-CONTAINING PROTEIN"/>
    <property type="match status" value="1"/>
</dbReference>
<dbReference type="Gene3D" id="2.120.10.30">
    <property type="entry name" value="TolB, C-terminal domain"/>
    <property type="match status" value="1"/>
</dbReference>
<feature type="compositionally biased region" description="Low complexity" evidence="1">
    <location>
        <begin position="780"/>
        <end position="797"/>
    </location>
</feature>
<dbReference type="SUPFAM" id="SSF63825">
    <property type="entry name" value="YWTD domain"/>
    <property type="match status" value="1"/>
</dbReference>
<evidence type="ECO:0000313" key="2">
    <source>
        <dbReference type="EMBL" id="KAG6387702.1"/>
    </source>
</evidence>
<evidence type="ECO:0000256" key="1">
    <source>
        <dbReference type="SAM" id="MobiDB-lite"/>
    </source>
</evidence>
<gene>
    <name evidence="2" type="ORF">SASPL_152894</name>
</gene>
<reference evidence="2" key="1">
    <citation type="submission" date="2018-01" db="EMBL/GenBank/DDBJ databases">
        <authorList>
            <person name="Mao J.F."/>
        </authorList>
    </citation>
    <scope>NUCLEOTIDE SEQUENCE</scope>
    <source>
        <strain evidence="2">Huo1</strain>
        <tissue evidence="2">Leaf</tissue>
    </source>
</reference>
<dbReference type="AlphaFoldDB" id="A0A8X8Z0G6"/>
<name>A0A8X8Z0G6_SALSN</name>
<feature type="region of interest" description="Disordered" evidence="1">
    <location>
        <begin position="776"/>
        <end position="867"/>
    </location>
</feature>
<keyword evidence="3" id="KW-1185">Reference proteome</keyword>
<accession>A0A8X8Z0G6</accession>